<reference evidence="5" key="1">
    <citation type="submission" date="2020-05" db="EMBL/GenBank/DDBJ databases">
        <authorList>
            <person name="Chiriac C."/>
            <person name="Salcher M."/>
            <person name="Ghai R."/>
            <person name="Kavagutti S V."/>
        </authorList>
    </citation>
    <scope>NUCLEOTIDE SEQUENCE</scope>
</reference>
<dbReference type="EMBL" id="CAEZVR010000016">
    <property type="protein sequence ID" value="CAB4629958.1"/>
    <property type="molecule type" value="Genomic_DNA"/>
</dbReference>
<name>A0A6J7LF28_9ZZZZ</name>
<sequence length="163" mass="18174">MRINSSQVRKLIISFTLLSAGLIAHAFASGSYVGFNDFLFYCGINLLLTFLITPVLLEGPRLALIILLSQGMTHFLSGGADNNSGQMLLSHLISSVVVYQVVKNFDQAFEKAISVIESFLPIKLTTFKIVSLNYQFFTRQQIFINFPIPLGSIQLRAPPFKNR</sequence>
<dbReference type="EMBL" id="CAEZVA010000046">
    <property type="protein sequence ID" value="CAB4616625.1"/>
    <property type="molecule type" value="Genomic_DNA"/>
</dbReference>
<evidence type="ECO:0000256" key="1">
    <source>
        <dbReference type="SAM" id="Phobius"/>
    </source>
</evidence>
<protein>
    <submittedName>
        <fullName evidence="5">Unannotated protein</fullName>
    </submittedName>
</protein>
<dbReference type="EMBL" id="CAEZTE010000050">
    <property type="protein sequence ID" value="CAB4566339.1"/>
    <property type="molecule type" value="Genomic_DNA"/>
</dbReference>
<organism evidence="5">
    <name type="scientific">freshwater metagenome</name>
    <dbReference type="NCBI Taxonomy" id="449393"/>
    <lineage>
        <taxon>unclassified sequences</taxon>
        <taxon>metagenomes</taxon>
        <taxon>ecological metagenomes</taxon>
    </lineage>
</organism>
<dbReference type="AlphaFoldDB" id="A0A6J7LF28"/>
<gene>
    <name evidence="2" type="ORF">UFOPK1599_00857</name>
    <name evidence="3" type="ORF">UFOPK1894_00668</name>
    <name evidence="4" type="ORF">UFOPK2139_00163</name>
    <name evidence="5" type="ORF">UFOPK3883_00865</name>
</gene>
<evidence type="ECO:0000313" key="4">
    <source>
        <dbReference type="EMBL" id="CAB4629958.1"/>
    </source>
</evidence>
<evidence type="ECO:0000313" key="2">
    <source>
        <dbReference type="EMBL" id="CAB4566339.1"/>
    </source>
</evidence>
<dbReference type="EMBL" id="CAFBNV010000077">
    <property type="protein sequence ID" value="CAB4966697.1"/>
    <property type="molecule type" value="Genomic_DNA"/>
</dbReference>
<feature type="transmembrane region" description="Helical" evidence="1">
    <location>
        <begin position="38"/>
        <end position="57"/>
    </location>
</feature>
<evidence type="ECO:0000313" key="5">
    <source>
        <dbReference type="EMBL" id="CAB4966697.1"/>
    </source>
</evidence>
<accession>A0A6J7LF28</accession>
<keyword evidence="1" id="KW-1133">Transmembrane helix</keyword>
<keyword evidence="1" id="KW-0472">Membrane</keyword>
<evidence type="ECO:0000313" key="3">
    <source>
        <dbReference type="EMBL" id="CAB4616625.1"/>
    </source>
</evidence>
<proteinExistence type="predicted"/>
<keyword evidence="1" id="KW-0812">Transmembrane</keyword>